<dbReference type="Proteomes" id="UP000664859">
    <property type="component" value="Unassembled WGS sequence"/>
</dbReference>
<dbReference type="PANTHER" id="PTHR38360">
    <property type="entry name" value="OS03G0120000 PROTEIN"/>
    <property type="match status" value="1"/>
</dbReference>
<gene>
    <name evidence="2" type="ORF">JKP88DRAFT_203929</name>
</gene>
<evidence type="ECO:0000256" key="1">
    <source>
        <dbReference type="SAM" id="SignalP"/>
    </source>
</evidence>
<accession>A0A835YGY0</accession>
<protein>
    <submittedName>
        <fullName evidence="2">Uncharacterized protein</fullName>
    </submittedName>
</protein>
<comment type="caution">
    <text evidence="2">The sequence shown here is derived from an EMBL/GenBank/DDBJ whole genome shotgun (WGS) entry which is preliminary data.</text>
</comment>
<keyword evidence="3" id="KW-1185">Reference proteome</keyword>
<reference evidence="2" key="1">
    <citation type="submission" date="2021-02" db="EMBL/GenBank/DDBJ databases">
        <title>First Annotated Genome of the Yellow-green Alga Tribonema minus.</title>
        <authorList>
            <person name="Mahan K.M."/>
        </authorList>
    </citation>
    <scope>NUCLEOTIDE SEQUENCE</scope>
    <source>
        <strain evidence="2">UTEX B ZZ1240</strain>
    </source>
</reference>
<dbReference type="AlphaFoldDB" id="A0A835YGY0"/>
<feature type="signal peptide" evidence="1">
    <location>
        <begin position="1"/>
        <end position="21"/>
    </location>
</feature>
<dbReference type="EMBL" id="JAFCMP010000556">
    <property type="protein sequence ID" value="KAG5174990.1"/>
    <property type="molecule type" value="Genomic_DNA"/>
</dbReference>
<organism evidence="2 3">
    <name type="scientific">Tribonema minus</name>
    <dbReference type="NCBI Taxonomy" id="303371"/>
    <lineage>
        <taxon>Eukaryota</taxon>
        <taxon>Sar</taxon>
        <taxon>Stramenopiles</taxon>
        <taxon>Ochrophyta</taxon>
        <taxon>PX clade</taxon>
        <taxon>Xanthophyceae</taxon>
        <taxon>Tribonematales</taxon>
        <taxon>Tribonemataceae</taxon>
        <taxon>Tribonema</taxon>
    </lineage>
</organism>
<dbReference type="PANTHER" id="PTHR38360:SF1">
    <property type="entry name" value="F12P19.7"/>
    <property type="match status" value="1"/>
</dbReference>
<evidence type="ECO:0000313" key="3">
    <source>
        <dbReference type="Proteomes" id="UP000664859"/>
    </source>
</evidence>
<evidence type="ECO:0000313" key="2">
    <source>
        <dbReference type="EMBL" id="KAG5174990.1"/>
    </source>
</evidence>
<keyword evidence="1" id="KW-0732">Signal</keyword>
<name>A0A835YGY0_9STRA</name>
<proteinExistence type="predicted"/>
<feature type="chain" id="PRO_5033041420" evidence="1">
    <location>
        <begin position="22"/>
        <end position="470"/>
    </location>
</feature>
<sequence>MVAAAACAALLSVLLASRVAAANLLDGQCVAAGDYDAATDYFPDKVAVNYAKQFTVTYHKNYKTVTNLNAGLTYVLYQCGTPDPALAVDGTFAVPITRLALGDTTWINRIEQLGERTSIVAFGTDPAYVSSPCLKVMLADNMTADAFNQNTYCWDNAALEAAGVNVTFNGDALNSSPRKVCGSDPTSDPLYHAVVFSDTADAAEDALGQAEWIKFAALFYNREAQANAVFNGMASRYGCTAANAVTCSEVLPPPSVSYSPGYYQGGWNPNDADAYYAVSIDAAGGTFVLCNDTSGGVSTSFGTPFVSNETFVECNKAADVCIFGTCWDTIYPAQAAWLDQLACVTNKRVYDTCGNGDKDWFESRVSNPDVLLEDFVMAIHNDNTLFGIGAHQRVWLRDVFTETIPPDAGACPNVTAPVVSAANECVSVLAPECVSVLAPECVASAAPPRAAAAALSAAAAAVFALAVAFL</sequence>
<dbReference type="OrthoDB" id="409848at2759"/>